<dbReference type="AlphaFoldDB" id="A0A7S2RCB1"/>
<reference evidence="1" key="1">
    <citation type="submission" date="2021-01" db="EMBL/GenBank/DDBJ databases">
        <authorList>
            <person name="Corre E."/>
            <person name="Pelletier E."/>
            <person name="Niang G."/>
            <person name="Scheremetjew M."/>
            <person name="Finn R."/>
            <person name="Kale V."/>
            <person name="Holt S."/>
            <person name="Cochrane G."/>
            <person name="Meng A."/>
            <person name="Brown T."/>
            <person name="Cohen L."/>
        </authorList>
    </citation>
    <scope>NUCLEOTIDE SEQUENCE</scope>
    <source>
        <strain evidence="1">CCMP1452</strain>
    </source>
</reference>
<sequence>MVINNQLTQFYTSGTQMCLTNRQRIRLSTEGLLTINDFEYFKEDELKIAFKNVRSGISGSTRIDLVPAIVQDDGTVLEHEISTIHDVPGVHTVMIPAKSTSRLLIASVVYHYCCDTGRAVTVANMHFNNVLHNFNIG</sequence>
<evidence type="ECO:0000313" key="1">
    <source>
        <dbReference type="EMBL" id="CAD9666682.1"/>
    </source>
</evidence>
<protein>
    <submittedName>
        <fullName evidence="1">Uncharacterized protein</fullName>
    </submittedName>
</protein>
<accession>A0A7S2RCB1</accession>
<proteinExistence type="predicted"/>
<gene>
    <name evidence="1" type="ORF">EANT1437_LOCUS5760</name>
</gene>
<name>A0A7S2RCB1_9STRA</name>
<organism evidence="1">
    <name type="scientific">Eucampia antarctica</name>
    <dbReference type="NCBI Taxonomy" id="49252"/>
    <lineage>
        <taxon>Eukaryota</taxon>
        <taxon>Sar</taxon>
        <taxon>Stramenopiles</taxon>
        <taxon>Ochrophyta</taxon>
        <taxon>Bacillariophyta</taxon>
        <taxon>Mediophyceae</taxon>
        <taxon>Biddulphiophycidae</taxon>
        <taxon>Hemiaulales</taxon>
        <taxon>Hemiaulaceae</taxon>
        <taxon>Eucampia</taxon>
    </lineage>
</organism>
<dbReference type="EMBL" id="HBHI01011242">
    <property type="protein sequence ID" value="CAD9666682.1"/>
    <property type="molecule type" value="Transcribed_RNA"/>
</dbReference>